<protein>
    <submittedName>
        <fullName evidence="1">ATP-dependent DNA helicase PIF1</fullName>
    </submittedName>
</protein>
<evidence type="ECO:0000313" key="2">
    <source>
        <dbReference type="Proteomes" id="UP000762676"/>
    </source>
</evidence>
<proteinExistence type="predicted"/>
<keyword evidence="1" id="KW-0347">Helicase</keyword>
<dbReference type="EMBL" id="BMAT01002776">
    <property type="protein sequence ID" value="GFS13883.1"/>
    <property type="molecule type" value="Genomic_DNA"/>
</dbReference>
<dbReference type="GO" id="GO:0005657">
    <property type="term" value="C:replication fork"/>
    <property type="evidence" value="ECO:0007669"/>
    <property type="project" value="TreeGrafter"/>
</dbReference>
<keyword evidence="1" id="KW-0067">ATP-binding</keyword>
<organism evidence="1 2">
    <name type="scientific">Elysia marginata</name>
    <dbReference type="NCBI Taxonomy" id="1093978"/>
    <lineage>
        <taxon>Eukaryota</taxon>
        <taxon>Metazoa</taxon>
        <taxon>Spiralia</taxon>
        <taxon>Lophotrochozoa</taxon>
        <taxon>Mollusca</taxon>
        <taxon>Gastropoda</taxon>
        <taxon>Heterobranchia</taxon>
        <taxon>Euthyneura</taxon>
        <taxon>Panpulmonata</taxon>
        <taxon>Sacoglossa</taxon>
        <taxon>Placobranchoidea</taxon>
        <taxon>Plakobranchidae</taxon>
        <taxon>Elysia</taxon>
    </lineage>
</organism>
<dbReference type="GO" id="GO:0004386">
    <property type="term" value="F:helicase activity"/>
    <property type="evidence" value="ECO:0007669"/>
    <property type="project" value="UniProtKB-KW"/>
</dbReference>
<accession>A0AAV4IWS5</accession>
<dbReference type="GO" id="GO:0006260">
    <property type="term" value="P:DNA replication"/>
    <property type="evidence" value="ECO:0007669"/>
    <property type="project" value="TreeGrafter"/>
</dbReference>
<gene>
    <name evidence="1" type="ORF">ElyMa_001408400</name>
</gene>
<keyword evidence="1" id="KW-0378">Hydrolase</keyword>
<dbReference type="Proteomes" id="UP000762676">
    <property type="component" value="Unassembled WGS sequence"/>
</dbReference>
<evidence type="ECO:0000313" key="1">
    <source>
        <dbReference type="EMBL" id="GFS13883.1"/>
    </source>
</evidence>
<dbReference type="AlphaFoldDB" id="A0AAV4IWS5"/>
<dbReference type="PANTHER" id="PTHR23274">
    <property type="entry name" value="DNA HELICASE-RELATED"/>
    <property type="match status" value="1"/>
</dbReference>
<dbReference type="SUPFAM" id="SSF52540">
    <property type="entry name" value="P-loop containing nucleoside triphosphate hydrolases"/>
    <property type="match status" value="1"/>
</dbReference>
<dbReference type="PANTHER" id="PTHR23274:SF48">
    <property type="entry name" value="ATP-DEPENDENT DNA HELICASE"/>
    <property type="match status" value="1"/>
</dbReference>
<comment type="caution">
    <text evidence="1">The sequence shown here is derived from an EMBL/GenBank/DDBJ whole genome shotgun (WGS) entry which is preliminary data.</text>
</comment>
<sequence length="111" mass="12460">MVPDVKWLTAGPNVADVEIAIGAHKGKLHFIPRMPLEPTNTQLPFKFQRRQLPLCPCFAMTIDVNKAQGQTLKSVGLDLRQHVFTHGMLYVALSRTGSKNNIQYTSLLQME</sequence>
<name>A0AAV4IWS5_9GAST</name>
<keyword evidence="1" id="KW-0547">Nucleotide-binding</keyword>
<keyword evidence="2" id="KW-1185">Reference proteome</keyword>
<reference evidence="1 2" key="1">
    <citation type="journal article" date="2021" name="Elife">
        <title>Chloroplast acquisition without the gene transfer in kleptoplastic sea slugs, Plakobranchus ocellatus.</title>
        <authorList>
            <person name="Maeda T."/>
            <person name="Takahashi S."/>
            <person name="Yoshida T."/>
            <person name="Shimamura S."/>
            <person name="Takaki Y."/>
            <person name="Nagai Y."/>
            <person name="Toyoda A."/>
            <person name="Suzuki Y."/>
            <person name="Arimoto A."/>
            <person name="Ishii H."/>
            <person name="Satoh N."/>
            <person name="Nishiyama T."/>
            <person name="Hasebe M."/>
            <person name="Maruyama T."/>
            <person name="Minagawa J."/>
            <person name="Obokata J."/>
            <person name="Shigenobu S."/>
        </authorList>
    </citation>
    <scope>NUCLEOTIDE SEQUENCE [LARGE SCALE GENOMIC DNA]</scope>
</reference>
<dbReference type="InterPro" id="IPR027417">
    <property type="entry name" value="P-loop_NTPase"/>
</dbReference>